<proteinExistence type="predicted"/>
<evidence type="ECO:0000313" key="2">
    <source>
        <dbReference type="Proteomes" id="UP000274131"/>
    </source>
</evidence>
<dbReference type="AlphaFoldDB" id="A0A0N4V885"/>
<reference evidence="3" key="1">
    <citation type="submission" date="2016-04" db="UniProtKB">
        <authorList>
            <consortium name="WormBaseParasite"/>
        </authorList>
    </citation>
    <scope>IDENTIFICATION</scope>
</reference>
<reference evidence="1 2" key="2">
    <citation type="submission" date="2018-10" db="EMBL/GenBank/DDBJ databases">
        <authorList>
            <consortium name="Pathogen Informatics"/>
        </authorList>
    </citation>
    <scope>NUCLEOTIDE SEQUENCE [LARGE SCALE GENOMIC DNA]</scope>
</reference>
<dbReference type="STRING" id="51028.A0A0N4V885"/>
<protein>
    <submittedName>
        <fullName evidence="3">Cofactor of BRCA1</fullName>
    </submittedName>
</protein>
<dbReference type="PANTHER" id="PTHR13503">
    <property type="entry name" value="NEGATIVE ELONGATION FACTOR COMPLEX MEMBER B"/>
    <property type="match status" value="1"/>
</dbReference>
<dbReference type="EMBL" id="UXUI01008387">
    <property type="protein sequence ID" value="VDD91375.1"/>
    <property type="molecule type" value="Genomic_DNA"/>
</dbReference>
<evidence type="ECO:0000313" key="1">
    <source>
        <dbReference type="EMBL" id="VDD91375.1"/>
    </source>
</evidence>
<dbReference type="Proteomes" id="UP000274131">
    <property type="component" value="Unassembled WGS sequence"/>
</dbReference>
<dbReference type="InterPro" id="IPR010405">
    <property type="entry name" value="COBRA1"/>
</dbReference>
<dbReference type="GO" id="GO:0034244">
    <property type="term" value="P:negative regulation of transcription elongation by RNA polymerase II"/>
    <property type="evidence" value="ECO:0007669"/>
    <property type="project" value="TreeGrafter"/>
</dbReference>
<dbReference type="Pfam" id="PF06209">
    <property type="entry name" value="COBRA1"/>
    <property type="match status" value="1"/>
</dbReference>
<dbReference type="WBParaSite" id="EVEC_0000655201-mRNA-1">
    <property type="protein sequence ID" value="EVEC_0000655201-mRNA-1"/>
    <property type="gene ID" value="EVEC_0000655201"/>
</dbReference>
<name>A0A0N4V885_ENTVE</name>
<dbReference type="OrthoDB" id="5548359at2759"/>
<dbReference type="GO" id="GO:0032021">
    <property type="term" value="C:NELF complex"/>
    <property type="evidence" value="ECO:0007669"/>
    <property type="project" value="TreeGrafter"/>
</dbReference>
<keyword evidence="2" id="KW-1185">Reference proteome</keyword>
<sequence>MGSASSPGKQWLMDLENHGIDGSCRLKHLLTTCSDPIATIKEFQEKNSIKAVSLQLPTLKPAMKLLDLHNVRRTEFHEAAINDLTELLLGKIRSLGAEGSRYSLRNLEQLLGKSFKLYRAPKFRPIVLETLKQLPKVPDRYLKIIVADTEFYNCCAISVRQQIWLKNDALYLEAIEPVINSYVEEKKKILLSVDQSPTNFFTCETTKARRQWSQIQELMCMVGELETLYERLIAFIRKKFMENNDANYCSLRMELIMTAHDSNVEAIVKSDPCHDFAWCLDACVRDKHLDVQQTNKLKNFLDSIRKASPEVIGDMAMIAADSHVLHFLCSMSVKVLRDNAANPAAGHLPRELPSLQLLFRLLNIGANALYILKTDDPSTFLLVDPMVFTKFLPSMSSFIVEDILRSELSRAPDEVVDDNPIEDFLSEPSEALLRSLKEDVSCALLWIHYAVEMFPSKRKPGDSAGLVRYFKVFSSLKDKMAYRDPWAHLVTYRLLQSIPFENLLTNEEVASCLINDYLLPALDDFAGIKYYLLKMVHLLGTYMDEFRVRSIFEKISPENIFEPGAVEDESDVQRYKTEFSRIHTKMAEKSVTSDTVALTPPAPVTAVNSIDAAHA</sequence>
<gene>
    <name evidence="1" type="ORF">EVEC_LOCUS6126</name>
</gene>
<organism evidence="3">
    <name type="scientific">Enterobius vermicularis</name>
    <name type="common">Human pinworm</name>
    <dbReference type="NCBI Taxonomy" id="51028"/>
    <lineage>
        <taxon>Eukaryota</taxon>
        <taxon>Metazoa</taxon>
        <taxon>Ecdysozoa</taxon>
        <taxon>Nematoda</taxon>
        <taxon>Chromadorea</taxon>
        <taxon>Rhabditida</taxon>
        <taxon>Spirurina</taxon>
        <taxon>Oxyuridomorpha</taxon>
        <taxon>Oxyuroidea</taxon>
        <taxon>Oxyuridae</taxon>
        <taxon>Enterobius</taxon>
    </lineage>
</organism>
<evidence type="ECO:0000313" key="3">
    <source>
        <dbReference type="WBParaSite" id="EVEC_0000655201-mRNA-1"/>
    </source>
</evidence>
<dbReference type="PANTHER" id="PTHR13503:SF3">
    <property type="entry name" value="NEGATIVE ELONGATION FACTOR B"/>
    <property type="match status" value="1"/>
</dbReference>
<accession>A0A0N4V885</accession>